<dbReference type="AlphaFoldDB" id="A0A4Y7TM19"/>
<keyword evidence="1" id="KW-0472">Membrane</keyword>
<dbReference type="EMBL" id="QPFP01000008">
    <property type="protein sequence ID" value="TEB35011.1"/>
    <property type="molecule type" value="Genomic_DNA"/>
</dbReference>
<protein>
    <submittedName>
        <fullName evidence="2">Uncharacterized protein</fullName>
    </submittedName>
</protein>
<comment type="caution">
    <text evidence="2">The sequence shown here is derived from an EMBL/GenBank/DDBJ whole genome shotgun (WGS) entry which is preliminary data.</text>
</comment>
<feature type="transmembrane region" description="Helical" evidence="1">
    <location>
        <begin position="61"/>
        <end position="82"/>
    </location>
</feature>
<name>A0A4Y7TM19_COPMI</name>
<keyword evidence="1" id="KW-0812">Transmembrane</keyword>
<proteinExistence type="predicted"/>
<evidence type="ECO:0000313" key="3">
    <source>
        <dbReference type="Proteomes" id="UP000298030"/>
    </source>
</evidence>
<sequence>MSRLCGIDPRFLHRMLAFLPFFSPHSIHHRIRTTARVTVALPTHLTCFSVPLYTRSFLSFFIGYCGFFLGVRCVYCTASLAARTFLFSSRQSHVAFSCNISFRSTHVGGNKARNTL</sequence>
<reference evidence="2 3" key="1">
    <citation type="journal article" date="2019" name="Nat. Ecol. Evol.">
        <title>Megaphylogeny resolves global patterns of mushroom evolution.</title>
        <authorList>
            <person name="Varga T."/>
            <person name="Krizsan K."/>
            <person name="Foldi C."/>
            <person name="Dima B."/>
            <person name="Sanchez-Garcia M."/>
            <person name="Sanchez-Ramirez S."/>
            <person name="Szollosi G.J."/>
            <person name="Szarkandi J.G."/>
            <person name="Papp V."/>
            <person name="Albert L."/>
            <person name="Andreopoulos W."/>
            <person name="Angelini C."/>
            <person name="Antonin V."/>
            <person name="Barry K.W."/>
            <person name="Bougher N.L."/>
            <person name="Buchanan P."/>
            <person name="Buyck B."/>
            <person name="Bense V."/>
            <person name="Catcheside P."/>
            <person name="Chovatia M."/>
            <person name="Cooper J."/>
            <person name="Damon W."/>
            <person name="Desjardin D."/>
            <person name="Finy P."/>
            <person name="Geml J."/>
            <person name="Haridas S."/>
            <person name="Hughes K."/>
            <person name="Justo A."/>
            <person name="Karasinski D."/>
            <person name="Kautmanova I."/>
            <person name="Kiss B."/>
            <person name="Kocsube S."/>
            <person name="Kotiranta H."/>
            <person name="LaButti K.M."/>
            <person name="Lechner B.E."/>
            <person name="Liimatainen K."/>
            <person name="Lipzen A."/>
            <person name="Lukacs Z."/>
            <person name="Mihaltcheva S."/>
            <person name="Morgado L.N."/>
            <person name="Niskanen T."/>
            <person name="Noordeloos M.E."/>
            <person name="Ohm R.A."/>
            <person name="Ortiz-Santana B."/>
            <person name="Ovrebo C."/>
            <person name="Racz N."/>
            <person name="Riley R."/>
            <person name="Savchenko A."/>
            <person name="Shiryaev A."/>
            <person name="Soop K."/>
            <person name="Spirin V."/>
            <person name="Szebenyi C."/>
            <person name="Tomsovsky M."/>
            <person name="Tulloss R.E."/>
            <person name="Uehling J."/>
            <person name="Grigoriev I.V."/>
            <person name="Vagvolgyi C."/>
            <person name="Papp T."/>
            <person name="Martin F.M."/>
            <person name="Miettinen O."/>
            <person name="Hibbett D.S."/>
            <person name="Nagy L.G."/>
        </authorList>
    </citation>
    <scope>NUCLEOTIDE SEQUENCE [LARGE SCALE GENOMIC DNA]</scope>
    <source>
        <strain evidence="2 3">FP101781</strain>
    </source>
</reference>
<gene>
    <name evidence="2" type="ORF">FA13DRAFT_1430666</name>
</gene>
<evidence type="ECO:0000313" key="2">
    <source>
        <dbReference type="EMBL" id="TEB35011.1"/>
    </source>
</evidence>
<evidence type="ECO:0000256" key="1">
    <source>
        <dbReference type="SAM" id="Phobius"/>
    </source>
</evidence>
<organism evidence="2 3">
    <name type="scientific">Coprinellus micaceus</name>
    <name type="common">Glistening ink-cap mushroom</name>
    <name type="synonym">Coprinus micaceus</name>
    <dbReference type="NCBI Taxonomy" id="71717"/>
    <lineage>
        <taxon>Eukaryota</taxon>
        <taxon>Fungi</taxon>
        <taxon>Dikarya</taxon>
        <taxon>Basidiomycota</taxon>
        <taxon>Agaricomycotina</taxon>
        <taxon>Agaricomycetes</taxon>
        <taxon>Agaricomycetidae</taxon>
        <taxon>Agaricales</taxon>
        <taxon>Agaricineae</taxon>
        <taxon>Psathyrellaceae</taxon>
        <taxon>Coprinellus</taxon>
    </lineage>
</organism>
<keyword evidence="3" id="KW-1185">Reference proteome</keyword>
<dbReference type="Proteomes" id="UP000298030">
    <property type="component" value="Unassembled WGS sequence"/>
</dbReference>
<accession>A0A4Y7TM19</accession>
<keyword evidence="1" id="KW-1133">Transmembrane helix</keyword>